<keyword evidence="3" id="KW-1185">Reference proteome</keyword>
<proteinExistence type="predicted"/>
<organism evidence="4">
    <name type="scientific">Nippostrongylus brasiliensis</name>
    <name type="common">Rat hookworm</name>
    <dbReference type="NCBI Taxonomy" id="27835"/>
    <lineage>
        <taxon>Eukaryota</taxon>
        <taxon>Metazoa</taxon>
        <taxon>Ecdysozoa</taxon>
        <taxon>Nematoda</taxon>
        <taxon>Chromadorea</taxon>
        <taxon>Rhabditida</taxon>
        <taxon>Rhabditina</taxon>
        <taxon>Rhabditomorpha</taxon>
        <taxon>Strongyloidea</taxon>
        <taxon>Heligmosomidae</taxon>
        <taxon>Nippostrongylus</taxon>
    </lineage>
</organism>
<evidence type="ECO:0000313" key="4">
    <source>
        <dbReference type="WBParaSite" id="NBR_0002237601-mRNA-1"/>
    </source>
</evidence>
<evidence type="ECO:0000313" key="3">
    <source>
        <dbReference type="Proteomes" id="UP000271162"/>
    </source>
</evidence>
<reference evidence="4" key="1">
    <citation type="submission" date="2017-02" db="UniProtKB">
        <authorList>
            <consortium name="WormBaseParasite"/>
        </authorList>
    </citation>
    <scope>IDENTIFICATION</scope>
</reference>
<name>A0A0N4YYQ4_NIPBR</name>
<dbReference type="EMBL" id="UYSL01027923">
    <property type="protein sequence ID" value="VDL87175.1"/>
    <property type="molecule type" value="Genomic_DNA"/>
</dbReference>
<protein>
    <submittedName>
        <fullName evidence="4">Glucuronosyltransferase</fullName>
    </submittedName>
</protein>
<keyword evidence="1" id="KW-0732">Signal</keyword>
<accession>A0A0N4YYQ4</accession>
<dbReference type="Proteomes" id="UP000271162">
    <property type="component" value="Unassembled WGS sequence"/>
</dbReference>
<evidence type="ECO:0000313" key="2">
    <source>
        <dbReference type="EMBL" id="VDL87175.1"/>
    </source>
</evidence>
<dbReference type="STRING" id="27835.A0A0N4YYQ4"/>
<feature type="chain" id="PRO_5043126117" evidence="1">
    <location>
        <begin position="22"/>
        <end position="88"/>
    </location>
</feature>
<sequence length="88" mass="9642">MRILDAICACLLLFCFSPAYPYKVVVLVLDISNSQLLFNKRVAEALAEAGHDVTLALISPQADRDSSDIKIASSVRGEQRAEIFDSMP</sequence>
<reference evidence="2 3" key="2">
    <citation type="submission" date="2018-11" db="EMBL/GenBank/DDBJ databases">
        <authorList>
            <consortium name="Pathogen Informatics"/>
        </authorList>
    </citation>
    <scope>NUCLEOTIDE SEQUENCE [LARGE SCALE GENOMIC DNA]</scope>
</reference>
<gene>
    <name evidence="2" type="ORF">NBR_LOCUS22377</name>
</gene>
<dbReference type="WBParaSite" id="NBR_0002237601-mRNA-1">
    <property type="protein sequence ID" value="NBR_0002237601-mRNA-1"/>
    <property type="gene ID" value="NBR_0002237601"/>
</dbReference>
<feature type="signal peptide" evidence="1">
    <location>
        <begin position="1"/>
        <end position="21"/>
    </location>
</feature>
<dbReference type="AlphaFoldDB" id="A0A0N4YYQ4"/>
<evidence type="ECO:0000256" key="1">
    <source>
        <dbReference type="SAM" id="SignalP"/>
    </source>
</evidence>